<evidence type="ECO:0000313" key="4">
    <source>
        <dbReference type="Proteomes" id="UP000554726"/>
    </source>
</evidence>
<name>A0ABR6JHA2_9XANT</name>
<gene>
    <name evidence="3" type="ORF">FHR60_000225</name>
</gene>
<comment type="caution">
    <text evidence="3">The sequence shown here is derived from an EMBL/GenBank/DDBJ whole genome shotgun (WGS) entry which is preliminary data.</text>
</comment>
<organism evidence="3 4">
    <name type="scientific">Xanthomonas cannabis</name>
    <dbReference type="NCBI Taxonomy" id="1885674"/>
    <lineage>
        <taxon>Bacteria</taxon>
        <taxon>Pseudomonadati</taxon>
        <taxon>Pseudomonadota</taxon>
        <taxon>Gammaproteobacteria</taxon>
        <taxon>Lysobacterales</taxon>
        <taxon>Lysobacteraceae</taxon>
        <taxon>Xanthomonas</taxon>
    </lineage>
</organism>
<dbReference type="Proteomes" id="UP000554726">
    <property type="component" value="Unassembled WGS sequence"/>
</dbReference>
<keyword evidence="1" id="KW-0732">Signal</keyword>
<sequence length="175" mass="18677">MRKFILLCSLIVLAPKSAVAEQGCPPGQYPIGGQGVAACAPIPQGNTQQADPRPLGKWINTWGAVAIGSLGLERNYGVSTGKFSKVEAERDALARCSKHGEQNCEIGLSYYNQCVAVGEPQIDQKPNLVGRVQFFGSATLEKAATAAQAACEAKNPTNVCKIVYKACTEQIFKKF</sequence>
<feature type="signal peptide" evidence="1">
    <location>
        <begin position="1"/>
        <end position="20"/>
    </location>
</feature>
<proteinExistence type="predicted"/>
<feature type="chain" id="PRO_5046933771" description="DUF4189 domain-containing protein" evidence="1">
    <location>
        <begin position="21"/>
        <end position="175"/>
    </location>
</feature>
<keyword evidence="4" id="KW-1185">Reference proteome</keyword>
<reference evidence="3 4" key="1">
    <citation type="submission" date="2020-08" db="EMBL/GenBank/DDBJ databases">
        <title>Studying the diversity of plant-associated saprophytic bacteria and their role in host health and plant-pathogen interactions.</title>
        <authorList>
            <person name="Potnis N."/>
        </authorList>
    </citation>
    <scope>NUCLEOTIDE SEQUENCE [LARGE SCALE GENOMIC DNA]</scope>
    <source>
        <strain evidence="3 4">F16</strain>
    </source>
</reference>
<evidence type="ECO:0000313" key="3">
    <source>
        <dbReference type="EMBL" id="MBB4591602.1"/>
    </source>
</evidence>
<dbReference type="Pfam" id="PF13827">
    <property type="entry name" value="DUF4189"/>
    <property type="match status" value="1"/>
</dbReference>
<protein>
    <recommendedName>
        <fullName evidence="2">DUF4189 domain-containing protein</fullName>
    </recommendedName>
</protein>
<evidence type="ECO:0000256" key="1">
    <source>
        <dbReference type="SAM" id="SignalP"/>
    </source>
</evidence>
<dbReference type="RefSeq" id="WP_184438397.1">
    <property type="nucleotide sequence ID" value="NZ_JACHNS010000001.1"/>
</dbReference>
<feature type="domain" description="DUF4189" evidence="2">
    <location>
        <begin position="62"/>
        <end position="167"/>
    </location>
</feature>
<evidence type="ECO:0000259" key="2">
    <source>
        <dbReference type="Pfam" id="PF13827"/>
    </source>
</evidence>
<dbReference type="InterPro" id="IPR025240">
    <property type="entry name" value="DUF4189"/>
</dbReference>
<dbReference type="EMBL" id="JACHNS010000001">
    <property type="protein sequence ID" value="MBB4591602.1"/>
    <property type="molecule type" value="Genomic_DNA"/>
</dbReference>
<accession>A0ABR6JHA2</accession>